<dbReference type="AlphaFoldDB" id="W2Z2Z4"/>
<gene>
    <name evidence="3" type="ORF">F442_11490</name>
</gene>
<organism evidence="3 4">
    <name type="scientific">Phytophthora nicotianae P10297</name>
    <dbReference type="NCBI Taxonomy" id="1317064"/>
    <lineage>
        <taxon>Eukaryota</taxon>
        <taxon>Sar</taxon>
        <taxon>Stramenopiles</taxon>
        <taxon>Oomycota</taxon>
        <taxon>Peronosporomycetes</taxon>
        <taxon>Peronosporales</taxon>
        <taxon>Peronosporaceae</taxon>
        <taxon>Phytophthora</taxon>
    </lineage>
</organism>
<proteinExistence type="predicted"/>
<dbReference type="SUPFAM" id="SSF46689">
    <property type="entry name" value="Homeodomain-like"/>
    <property type="match status" value="1"/>
</dbReference>
<dbReference type="InterPro" id="IPR006600">
    <property type="entry name" value="HTH_CenpB_DNA-bd_dom"/>
</dbReference>
<dbReference type="GO" id="GO:0005634">
    <property type="term" value="C:nucleus"/>
    <property type="evidence" value="ECO:0007669"/>
    <property type="project" value="TreeGrafter"/>
</dbReference>
<keyword evidence="1" id="KW-0238">DNA-binding</keyword>
<name>W2Z2Z4_PHYNI</name>
<comment type="caution">
    <text evidence="3">The sequence shown here is derived from an EMBL/GenBank/DDBJ whole genome shotgun (WGS) entry which is preliminary data.</text>
</comment>
<accession>W2Z2Z4</accession>
<dbReference type="EMBL" id="ANIY01002373">
    <property type="protein sequence ID" value="ETP41331.1"/>
    <property type="molecule type" value="Genomic_DNA"/>
</dbReference>
<evidence type="ECO:0000256" key="1">
    <source>
        <dbReference type="ARBA" id="ARBA00023125"/>
    </source>
</evidence>
<dbReference type="Gene3D" id="1.10.10.60">
    <property type="entry name" value="Homeodomain-like"/>
    <property type="match status" value="1"/>
</dbReference>
<dbReference type="PANTHER" id="PTHR19303">
    <property type="entry name" value="TRANSPOSON"/>
    <property type="match status" value="1"/>
</dbReference>
<dbReference type="GO" id="GO:0003677">
    <property type="term" value="F:DNA binding"/>
    <property type="evidence" value="ECO:0007669"/>
    <property type="project" value="UniProtKB-KW"/>
</dbReference>
<dbReference type="SMART" id="SM00674">
    <property type="entry name" value="CENPB"/>
    <property type="match status" value="1"/>
</dbReference>
<feature type="domain" description="HTH CENPB-type" evidence="2">
    <location>
        <begin position="86"/>
        <end position="159"/>
    </location>
</feature>
<dbReference type="PROSITE" id="PS51253">
    <property type="entry name" value="HTH_CENPB"/>
    <property type="match status" value="1"/>
</dbReference>
<dbReference type="Pfam" id="PF03221">
    <property type="entry name" value="HTH_Tnp_Tc5"/>
    <property type="match status" value="1"/>
</dbReference>
<protein>
    <recommendedName>
        <fullName evidence="2">HTH CENPB-type domain-containing protein</fullName>
    </recommendedName>
</protein>
<evidence type="ECO:0000313" key="4">
    <source>
        <dbReference type="Proteomes" id="UP000018948"/>
    </source>
</evidence>
<dbReference type="PANTHER" id="PTHR19303:SF57">
    <property type="entry name" value="HTH CENPB-TYPE DOMAIN-CONTAINING PROTEIN"/>
    <property type="match status" value="1"/>
</dbReference>
<dbReference type="InterPro" id="IPR009057">
    <property type="entry name" value="Homeodomain-like_sf"/>
</dbReference>
<dbReference type="OrthoDB" id="89669at2759"/>
<dbReference type="Proteomes" id="UP000018948">
    <property type="component" value="Unassembled WGS sequence"/>
</dbReference>
<reference evidence="3 4" key="1">
    <citation type="submission" date="2013-11" db="EMBL/GenBank/DDBJ databases">
        <title>The Genome Sequence of Phytophthora parasitica P10297.</title>
        <authorList>
            <consortium name="The Broad Institute Genomics Platform"/>
            <person name="Russ C."/>
            <person name="Tyler B."/>
            <person name="Panabieres F."/>
            <person name="Shan W."/>
            <person name="Tripathy S."/>
            <person name="Grunwald N."/>
            <person name="Machado M."/>
            <person name="Johnson C.S."/>
            <person name="Walker B."/>
            <person name="Young S.K."/>
            <person name="Zeng Q."/>
            <person name="Gargeya S."/>
            <person name="Fitzgerald M."/>
            <person name="Haas B."/>
            <person name="Abouelleil A."/>
            <person name="Allen A.W."/>
            <person name="Alvarado L."/>
            <person name="Arachchi H.M."/>
            <person name="Berlin A.M."/>
            <person name="Chapman S.B."/>
            <person name="Gainer-Dewar J."/>
            <person name="Goldberg J."/>
            <person name="Griggs A."/>
            <person name="Gujja S."/>
            <person name="Hansen M."/>
            <person name="Howarth C."/>
            <person name="Imamovic A."/>
            <person name="Ireland A."/>
            <person name="Larimer J."/>
            <person name="McCowan C."/>
            <person name="Murphy C."/>
            <person name="Pearson M."/>
            <person name="Poon T.W."/>
            <person name="Priest M."/>
            <person name="Roberts A."/>
            <person name="Saif S."/>
            <person name="Shea T."/>
            <person name="Sisk P."/>
            <person name="Sykes S."/>
            <person name="Wortman J."/>
            <person name="Nusbaum C."/>
            <person name="Birren B."/>
        </authorList>
    </citation>
    <scope>NUCLEOTIDE SEQUENCE [LARGE SCALE GENOMIC DNA]</scope>
    <source>
        <strain evidence="3 4">P10297</strain>
    </source>
</reference>
<sequence>MAKIGRKMTTAKGAKPKLYKRTAVSYQHKMEVLVYLDKTTMEEMMYHGLSKDQLQSKKRQCYAWKAIRPTVEAKRASGSHLPYRDRSRSIGATLPPAAEEQLVEWINRRRVDGVPVTSLILKLQAIEVYRGCQLPHGAFTATWSWQKHFMRRHKLAIRSRKRVGQSTPADAAATSKAFSAVVYAKLKELKITKMFNTDQTGVNYEYIPTQPVAAQGHGETASYPSHFLAIISSEGRTCMSPCCCCGIFARLLNVELLKVPPGYTYVCQLADVA</sequence>
<dbReference type="InterPro" id="IPR050863">
    <property type="entry name" value="CenT-Element_Derived"/>
</dbReference>
<evidence type="ECO:0000259" key="2">
    <source>
        <dbReference type="PROSITE" id="PS51253"/>
    </source>
</evidence>
<evidence type="ECO:0000313" key="3">
    <source>
        <dbReference type="EMBL" id="ETP41331.1"/>
    </source>
</evidence>